<feature type="chain" id="PRO_5025329908" evidence="1">
    <location>
        <begin position="23"/>
        <end position="188"/>
    </location>
</feature>
<dbReference type="Proteomes" id="UP000309061">
    <property type="component" value="Plasmid unnamed1"/>
</dbReference>
<geneLocation type="plasmid" evidence="2">
    <name>unnamed1</name>
</geneLocation>
<evidence type="ECO:0000313" key="3">
    <source>
        <dbReference type="Proteomes" id="UP000309061"/>
    </source>
</evidence>
<protein>
    <submittedName>
        <fullName evidence="2">Uncharacterized protein</fullName>
    </submittedName>
</protein>
<dbReference type="OrthoDB" id="8447793at2"/>
<dbReference type="RefSeq" id="WP_136498179.1">
    <property type="nucleotide sequence ID" value="NZ_CP046053.1"/>
</dbReference>
<proteinExistence type="predicted"/>
<feature type="signal peptide" evidence="1">
    <location>
        <begin position="1"/>
        <end position="22"/>
    </location>
</feature>
<keyword evidence="3" id="KW-1185">Reference proteome</keyword>
<evidence type="ECO:0000256" key="1">
    <source>
        <dbReference type="SAM" id="SignalP"/>
    </source>
</evidence>
<keyword evidence="1" id="KW-0732">Signal</keyword>
<dbReference type="KEGG" id="mhey:H2LOC_021140"/>
<keyword evidence="2" id="KW-0614">Plasmid</keyword>
<sequence length="188" mass="20885">MRLSKTLFILVSALLVVRPALAEQQPTIEHRLLAETISLTANPATNPQLQIWRDQIPGLLKFQRRLQTQPGMHDVPLVAEVFTVTVEIQGHTYIVSAINNNCSNTGLPNSRFCPARLVELRNSGTRLISELPNFLVSSLRGVKGYDAASNAQKQYQTIVSLNPATRTLSFFDVYDGVRSDMNLTVPLN</sequence>
<organism evidence="2 3">
    <name type="scientific">Methylocystis heyeri</name>
    <dbReference type="NCBI Taxonomy" id="391905"/>
    <lineage>
        <taxon>Bacteria</taxon>
        <taxon>Pseudomonadati</taxon>
        <taxon>Pseudomonadota</taxon>
        <taxon>Alphaproteobacteria</taxon>
        <taxon>Hyphomicrobiales</taxon>
        <taxon>Methylocystaceae</taxon>
        <taxon>Methylocystis</taxon>
    </lineage>
</organism>
<name>A0A6B8KM18_9HYPH</name>
<reference evidence="2 3" key="1">
    <citation type="submission" date="2019-11" db="EMBL/GenBank/DDBJ databases">
        <title>The genome sequence of Methylocystis heyeri.</title>
        <authorList>
            <person name="Oshkin I.Y."/>
            <person name="Miroshnikov K."/>
            <person name="Dedysh S.N."/>
        </authorList>
    </citation>
    <scope>NUCLEOTIDE SEQUENCE [LARGE SCALE GENOMIC DNA]</scope>
    <source>
        <strain evidence="2 3">H2</strain>
        <plasmid evidence="2 3">unnamed1</plasmid>
    </source>
</reference>
<dbReference type="EMBL" id="CP046053">
    <property type="protein sequence ID" value="QGM48291.1"/>
    <property type="molecule type" value="Genomic_DNA"/>
</dbReference>
<accession>A0A6B8KM18</accession>
<dbReference type="AlphaFoldDB" id="A0A6B8KM18"/>
<evidence type="ECO:0000313" key="2">
    <source>
        <dbReference type="EMBL" id="QGM48291.1"/>
    </source>
</evidence>
<gene>
    <name evidence="2" type="ORF">H2LOC_021140</name>
</gene>